<dbReference type="Proteomes" id="UP000814128">
    <property type="component" value="Unassembled WGS sequence"/>
</dbReference>
<comment type="caution">
    <text evidence="1">The sequence shown here is derived from an EMBL/GenBank/DDBJ whole genome shotgun (WGS) entry which is preliminary data.</text>
</comment>
<dbReference type="EMBL" id="MU273503">
    <property type="protein sequence ID" value="KAI0034316.1"/>
    <property type="molecule type" value="Genomic_DNA"/>
</dbReference>
<organism evidence="1 2">
    <name type="scientific">Vararia minispora EC-137</name>
    <dbReference type="NCBI Taxonomy" id="1314806"/>
    <lineage>
        <taxon>Eukaryota</taxon>
        <taxon>Fungi</taxon>
        <taxon>Dikarya</taxon>
        <taxon>Basidiomycota</taxon>
        <taxon>Agaricomycotina</taxon>
        <taxon>Agaricomycetes</taxon>
        <taxon>Russulales</taxon>
        <taxon>Lachnocladiaceae</taxon>
        <taxon>Vararia</taxon>
    </lineage>
</organism>
<sequence>MSFARLAFANATRARFAFASASHVRSSLRLPTHPLRVQFSAAAGPDKAQITERVLGVLKGFEKVDPAKLSTEASFASDLGLDSLDAVEVVMAVEEEFSIEIPDAEADEIQTVQQAIDYIAKTPAGVLFLTLTLCSFLSFFQLSD</sequence>
<name>A0ACB8QR02_9AGAM</name>
<gene>
    <name evidence="1" type="ORF">K488DRAFT_45817</name>
</gene>
<protein>
    <submittedName>
        <fullName evidence="1">Acyl carrier protein-like protein</fullName>
    </submittedName>
</protein>
<evidence type="ECO:0000313" key="2">
    <source>
        <dbReference type="Proteomes" id="UP000814128"/>
    </source>
</evidence>
<accession>A0ACB8QR02</accession>
<evidence type="ECO:0000313" key="1">
    <source>
        <dbReference type="EMBL" id="KAI0034316.1"/>
    </source>
</evidence>
<reference evidence="1" key="1">
    <citation type="submission" date="2021-02" db="EMBL/GenBank/DDBJ databases">
        <authorList>
            <consortium name="DOE Joint Genome Institute"/>
            <person name="Ahrendt S."/>
            <person name="Looney B.P."/>
            <person name="Miyauchi S."/>
            <person name="Morin E."/>
            <person name="Drula E."/>
            <person name="Courty P.E."/>
            <person name="Chicoki N."/>
            <person name="Fauchery L."/>
            <person name="Kohler A."/>
            <person name="Kuo A."/>
            <person name="Labutti K."/>
            <person name="Pangilinan J."/>
            <person name="Lipzen A."/>
            <person name="Riley R."/>
            <person name="Andreopoulos W."/>
            <person name="He G."/>
            <person name="Johnson J."/>
            <person name="Barry K.W."/>
            <person name="Grigoriev I.V."/>
            <person name="Nagy L."/>
            <person name="Hibbett D."/>
            <person name="Henrissat B."/>
            <person name="Matheny P.B."/>
            <person name="Labbe J."/>
            <person name="Martin F."/>
        </authorList>
    </citation>
    <scope>NUCLEOTIDE SEQUENCE</scope>
    <source>
        <strain evidence="1">EC-137</strain>
    </source>
</reference>
<reference evidence="1" key="2">
    <citation type="journal article" date="2022" name="New Phytol.">
        <title>Evolutionary transition to the ectomycorrhizal habit in the genomes of a hyperdiverse lineage of mushroom-forming fungi.</title>
        <authorList>
            <person name="Looney B."/>
            <person name="Miyauchi S."/>
            <person name="Morin E."/>
            <person name="Drula E."/>
            <person name="Courty P.E."/>
            <person name="Kohler A."/>
            <person name="Kuo A."/>
            <person name="LaButti K."/>
            <person name="Pangilinan J."/>
            <person name="Lipzen A."/>
            <person name="Riley R."/>
            <person name="Andreopoulos W."/>
            <person name="He G."/>
            <person name="Johnson J."/>
            <person name="Nolan M."/>
            <person name="Tritt A."/>
            <person name="Barry K.W."/>
            <person name="Grigoriev I.V."/>
            <person name="Nagy L.G."/>
            <person name="Hibbett D."/>
            <person name="Henrissat B."/>
            <person name="Matheny P.B."/>
            <person name="Labbe J."/>
            <person name="Martin F.M."/>
        </authorList>
    </citation>
    <scope>NUCLEOTIDE SEQUENCE</scope>
    <source>
        <strain evidence="1">EC-137</strain>
    </source>
</reference>
<proteinExistence type="predicted"/>
<keyword evidence="2" id="KW-1185">Reference proteome</keyword>